<feature type="compositionally biased region" description="Polar residues" evidence="1">
    <location>
        <begin position="297"/>
        <end position="308"/>
    </location>
</feature>
<protein>
    <submittedName>
        <fullName evidence="2">Uncharacterized protein</fullName>
    </submittedName>
</protein>
<name>A0A2N9FI13_FAGSY</name>
<feature type="region of interest" description="Disordered" evidence="1">
    <location>
        <begin position="224"/>
        <end position="266"/>
    </location>
</feature>
<dbReference type="AlphaFoldDB" id="A0A2N9FI13"/>
<sequence>MESIISSQDQDPEETFSFTCDDFNSAVSFFSDSEDDHCGKGDELYIEIALDKDDREEDHYDGEAEAFDLRISFSSPIAFHEFPTHSLTNTKNQENDIRFETDTITETSSSFTSSSTTLSCSSTGTYRSTGPPPLVSQPWGIHKSVLRHGVQFPEVKEQVNTFPFSLGQQNGQKFIDTNQWELVGTRKTSKNRTTINGGIMNLFIKFRTMKVRTLLATFMKPRQVISSPDNGEHKKKRSKERLVQRNQGQGRNINKDNKNSLPSGEKYPRVLKKNLDAIKGVIEAISIGIGRKDKQTKSCPTSINSSPIHSGFPSESKLYSRETSIQAAIAHCKRSFGET</sequence>
<reference evidence="2" key="1">
    <citation type="submission" date="2018-02" db="EMBL/GenBank/DDBJ databases">
        <authorList>
            <person name="Cohen D.B."/>
            <person name="Kent A.D."/>
        </authorList>
    </citation>
    <scope>NUCLEOTIDE SEQUENCE</scope>
</reference>
<proteinExistence type="predicted"/>
<organism evidence="2">
    <name type="scientific">Fagus sylvatica</name>
    <name type="common">Beechnut</name>
    <dbReference type="NCBI Taxonomy" id="28930"/>
    <lineage>
        <taxon>Eukaryota</taxon>
        <taxon>Viridiplantae</taxon>
        <taxon>Streptophyta</taxon>
        <taxon>Embryophyta</taxon>
        <taxon>Tracheophyta</taxon>
        <taxon>Spermatophyta</taxon>
        <taxon>Magnoliopsida</taxon>
        <taxon>eudicotyledons</taxon>
        <taxon>Gunneridae</taxon>
        <taxon>Pentapetalae</taxon>
        <taxon>rosids</taxon>
        <taxon>fabids</taxon>
        <taxon>Fagales</taxon>
        <taxon>Fagaceae</taxon>
        <taxon>Fagus</taxon>
    </lineage>
</organism>
<gene>
    <name evidence="2" type="ORF">FSB_LOCUS18338</name>
</gene>
<evidence type="ECO:0000256" key="1">
    <source>
        <dbReference type="SAM" id="MobiDB-lite"/>
    </source>
</evidence>
<accession>A0A2N9FI13</accession>
<evidence type="ECO:0000313" key="2">
    <source>
        <dbReference type="EMBL" id="SPC90456.1"/>
    </source>
</evidence>
<dbReference type="EMBL" id="OIVN01001147">
    <property type="protein sequence ID" value="SPC90456.1"/>
    <property type="molecule type" value="Genomic_DNA"/>
</dbReference>
<feature type="region of interest" description="Disordered" evidence="1">
    <location>
        <begin position="293"/>
        <end position="315"/>
    </location>
</feature>